<proteinExistence type="predicted"/>
<accession>A0A645DRQ8</accession>
<reference evidence="1" key="1">
    <citation type="submission" date="2019-08" db="EMBL/GenBank/DDBJ databases">
        <authorList>
            <person name="Kucharzyk K."/>
            <person name="Murdoch R.W."/>
            <person name="Higgins S."/>
            <person name="Loffler F."/>
        </authorList>
    </citation>
    <scope>NUCLEOTIDE SEQUENCE</scope>
</reference>
<dbReference type="EMBL" id="VSSQ01038978">
    <property type="protein sequence ID" value="MPM91991.1"/>
    <property type="molecule type" value="Genomic_DNA"/>
</dbReference>
<sequence>MILEGRQLINHHHIEVKGNAALIHEPLDVFPVDDVDVGASHQCRPALGFCSDSHGAYEVLEMIPLIRFSRPCVPCYTQRCDDQHPVNLEAVKQQITYGCQCDAGFPKTAVQEDSGGGVCLDVLHRIFLIFMGFVFHPVSLRSAPHRPAHTLESPAAAKACGGKAAAVSAFLPEP</sequence>
<name>A0A645DRQ8_9ZZZZ</name>
<organism evidence="1">
    <name type="scientific">bioreactor metagenome</name>
    <dbReference type="NCBI Taxonomy" id="1076179"/>
    <lineage>
        <taxon>unclassified sequences</taxon>
        <taxon>metagenomes</taxon>
        <taxon>ecological metagenomes</taxon>
    </lineage>
</organism>
<evidence type="ECO:0000313" key="1">
    <source>
        <dbReference type="EMBL" id="MPM91991.1"/>
    </source>
</evidence>
<gene>
    <name evidence="1" type="ORF">SDC9_139125</name>
</gene>
<protein>
    <submittedName>
        <fullName evidence="1">Uncharacterized protein</fullName>
    </submittedName>
</protein>
<dbReference type="AlphaFoldDB" id="A0A645DRQ8"/>
<comment type="caution">
    <text evidence="1">The sequence shown here is derived from an EMBL/GenBank/DDBJ whole genome shotgun (WGS) entry which is preliminary data.</text>
</comment>